<dbReference type="AlphaFoldDB" id="A0A158A252"/>
<proteinExistence type="predicted"/>
<keyword evidence="2" id="KW-1185">Reference proteome</keyword>
<sequence>MSLQPRKYLSALGPIFFFFYLERAMSTAIAHGVEK</sequence>
<protein>
    <submittedName>
        <fullName evidence="1">Uncharacterized protein</fullName>
    </submittedName>
</protein>
<evidence type="ECO:0000313" key="2">
    <source>
        <dbReference type="Proteomes" id="UP000054851"/>
    </source>
</evidence>
<organism evidence="1 2">
    <name type="scientific">Caballeronia hypogeia</name>
    <dbReference type="NCBI Taxonomy" id="1777140"/>
    <lineage>
        <taxon>Bacteria</taxon>
        <taxon>Pseudomonadati</taxon>
        <taxon>Pseudomonadota</taxon>
        <taxon>Betaproteobacteria</taxon>
        <taxon>Burkholderiales</taxon>
        <taxon>Burkholderiaceae</taxon>
        <taxon>Caballeronia</taxon>
    </lineage>
</organism>
<name>A0A158A252_9BURK</name>
<dbReference type="STRING" id="1777140.AWB79_01806"/>
<dbReference type="EMBL" id="FCOA02000004">
    <property type="protein sequence ID" value="SAK51914.1"/>
    <property type="molecule type" value="Genomic_DNA"/>
</dbReference>
<accession>A0A158A252</accession>
<dbReference type="Proteomes" id="UP000054851">
    <property type="component" value="Unassembled WGS sequence"/>
</dbReference>
<gene>
    <name evidence="1" type="ORF">AWB79_01806</name>
</gene>
<reference evidence="1" key="1">
    <citation type="submission" date="2016-01" db="EMBL/GenBank/DDBJ databases">
        <authorList>
            <person name="Peeters C."/>
        </authorList>
    </citation>
    <scope>NUCLEOTIDE SEQUENCE</scope>
    <source>
        <strain evidence="1">LMG 29322</strain>
    </source>
</reference>
<evidence type="ECO:0000313" key="1">
    <source>
        <dbReference type="EMBL" id="SAK51914.1"/>
    </source>
</evidence>
<comment type="caution">
    <text evidence="1">The sequence shown here is derived from an EMBL/GenBank/DDBJ whole genome shotgun (WGS) entry which is preliminary data.</text>
</comment>